<dbReference type="RefSeq" id="WP_289959242.1">
    <property type="nucleotide sequence ID" value="NZ_JAUEMJ010000008.1"/>
</dbReference>
<evidence type="ECO:0000313" key="2">
    <source>
        <dbReference type="Proteomes" id="UP001171902"/>
    </source>
</evidence>
<accession>A0ABT7YVB0</accession>
<protein>
    <submittedName>
        <fullName evidence="1">Uncharacterized protein</fullName>
    </submittedName>
</protein>
<keyword evidence="2" id="KW-1185">Reference proteome</keyword>
<dbReference type="EMBL" id="JAUEMJ010000008">
    <property type="protein sequence ID" value="MDN3242581.1"/>
    <property type="molecule type" value="Genomic_DNA"/>
</dbReference>
<organism evidence="1 2">
    <name type="scientific">Glycomyces tritici</name>
    <dbReference type="NCBI Taxonomy" id="2665176"/>
    <lineage>
        <taxon>Bacteria</taxon>
        <taxon>Bacillati</taxon>
        <taxon>Actinomycetota</taxon>
        <taxon>Actinomycetes</taxon>
        <taxon>Glycomycetales</taxon>
        <taxon>Glycomycetaceae</taxon>
        <taxon>Glycomyces</taxon>
    </lineage>
</organism>
<reference evidence="1" key="1">
    <citation type="submission" date="2023-06" db="EMBL/GenBank/DDBJ databases">
        <title>Gycomyces niveus sp.nov., a novel actinomycete isolated from soil in Shouguang.</title>
        <authorList>
            <person name="Yang X."/>
            <person name="Zhao J."/>
        </authorList>
    </citation>
    <scope>NUCLEOTIDE SEQUENCE</scope>
    <source>
        <strain evidence="1">NEAU C2</strain>
    </source>
</reference>
<sequence length="91" mass="10171">MAEAVPDLRDDVFYLDDVLVRMEAEPWSGQVILHIDNGAEWLRIGWVVSADSIHPTVHVVPDMEAWASRGGNRARIAACAADYLNVVRQRS</sequence>
<name>A0ABT7YVB0_9ACTN</name>
<dbReference type="Proteomes" id="UP001171902">
    <property type="component" value="Unassembled WGS sequence"/>
</dbReference>
<gene>
    <name evidence="1" type="ORF">QWI33_22860</name>
</gene>
<comment type="caution">
    <text evidence="1">The sequence shown here is derived from an EMBL/GenBank/DDBJ whole genome shotgun (WGS) entry which is preliminary data.</text>
</comment>
<proteinExistence type="predicted"/>
<evidence type="ECO:0000313" key="1">
    <source>
        <dbReference type="EMBL" id="MDN3242581.1"/>
    </source>
</evidence>